<keyword evidence="1" id="KW-0472">Membrane</keyword>
<dbReference type="EMBL" id="CP046172">
    <property type="protein sequence ID" value="QIS12190.1"/>
    <property type="molecule type" value="Genomic_DNA"/>
</dbReference>
<evidence type="ECO:0000313" key="3">
    <source>
        <dbReference type="Proteomes" id="UP000503540"/>
    </source>
</evidence>
<keyword evidence="1" id="KW-0812">Transmembrane</keyword>
<dbReference type="AlphaFoldDB" id="A0A6G9YGC5"/>
<accession>A0A6G9YGC5</accession>
<evidence type="ECO:0000256" key="1">
    <source>
        <dbReference type="SAM" id="Phobius"/>
    </source>
</evidence>
<organism evidence="2 3">
    <name type="scientific">Nocardia arthritidis</name>
    <dbReference type="NCBI Taxonomy" id="228602"/>
    <lineage>
        <taxon>Bacteria</taxon>
        <taxon>Bacillati</taxon>
        <taxon>Actinomycetota</taxon>
        <taxon>Actinomycetes</taxon>
        <taxon>Mycobacteriales</taxon>
        <taxon>Nocardiaceae</taxon>
        <taxon>Nocardia</taxon>
    </lineage>
</organism>
<sequence length="57" mass="6264">MHLFGSWLSGTWRAWFAEAVHITTPQLTALAPAAAGLVWGIWFPPLTVAARRPAHAR</sequence>
<dbReference type="RefSeq" id="WP_167474904.1">
    <property type="nucleotide sequence ID" value="NZ_CP046172.1"/>
</dbReference>
<reference evidence="2 3" key="1">
    <citation type="journal article" date="2019" name="ACS Chem. Biol.">
        <title>Identification and Mobilization of a Cryptic Antibiotic Biosynthesis Gene Locus from a Human-Pathogenic Nocardia Isolate.</title>
        <authorList>
            <person name="Herisse M."/>
            <person name="Ishida K."/>
            <person name="Porter J.L."/>
            <person name="Howden B."/>
            <person name="Hertweck C."/>
            <person name="Stinear T.P."/>
            <person name="Pidot S.J."/>
        </authorList>
    </citation>
    <scope>NUCLEOTIDE SEQUENCE [LARGE SCALE GENOMIC DNA]</scope>
    <source>
        <strain evidence="2 3">AUSMDU00012717</strain>
    </source>
</reference>
<gene>
    <name evidence="2" type="ORF">F5544_21635</name>
</gene>
<proteinExistence type="predicted"/>
<dbReference type="KEGG" id="nah:F5544_21635"/>
<protein>
    <submittedName>
        <fullName evidence="2">Uncharacterized protein</fullName>
    </submittedName>
</protein>
<feature type="transmembrane region" description="Helical" evidence="1">
    <location>
        <begin position="29"/>
        <end position="50"/>
    </location>
</feature>
<keyword evidence="1" id="KW-1133">Transmembrane helix</keyword>
<dbReference type="Proteomes" id="UP000503540">
    <property type="component" value="Chromosome"/>
</dbReference>
<evidence type="ECO:0000313" key="2">
    <source>
        <dbReference type="EMBL" id="QIS12190.1"/>
    </source>
</evidence>
<keyword evidence="3" id="KW-1185">Reference proteome</keyword>
<name>A0A6G9YGC5_9NOCA</name>